<keyword evidence="1" id="KW-0732">Signal</keyword>
<accession>A0A4Y5Z3B8</accession>
<protein>
    <submittedName>
        <fullName evidence="3">Cytochrome C</fullName>
    </submittedName>
</protein>
<feature type="signal peptide" evidence="1">
    <location>
        <begin position="1"/>
        <end position="25"/>
    </location>
</feature>
<dbReference type="AlphaFoldDB" id="A0A4Y5Z3B8"/>
<dbReference type="Proteomes" id="UP000316093">
    <property type="component" value="Chromosome"/>
</dbReference>
<feature type="chain" id="PRO_5021235214" evidence="1">
    <location>
        <begin position="26"/>
        <end position="189"/>
    </location>
</feature>
<dbReference type="EMBL" id="CP041046">
    <property type="protein sequence ID" value="QDE39771.1"/>
    <property type="molecule type" value="Genomic_DNA"/>
</dbReference>
<proteinExistence type="predicted"/>
<reference evidence="3 4" key="1">
    <citation type="submission" date="2019-06" db="EMBL/GenBank/DDBJ databases">
        <title>A complete genome sequence for Luteibacter pinisoli MAH-14.</title>
        <authorList>
            <person name="Baltrus D.A."/>
        </authorList>
    </citation>
    <scope>NUCLEOTIDE SEQUENCE [LARGE SCALE GENOMIC DNA]</scope>
    <source>
        <strain evidence="3 4">MAH-14</strain>
    </source>
</reference>
<dbReference type="KEGG" id="lpy:FIV34_11425"/>
<evidence type="ECO:0000313" key="4">
    <source>
        <dbReference type="Proteomes" id="UP000316093"/>
    </source>
</evidence>
<dbReference type="Gene3D" id="3.50.70.20">
    <property type="entry name" value="Cytochrome P460"/>
    <property type="match status" value="1"/>
</dbReference>
<dbReference type="CDD" id="cd20750">
    <property type="entry name" value="cyt_c_I"/>
    <property type="match status" value="1"/>
</dbReference>
<dbReference type="InterPro" id="IPR038142">
    <property type="entry name" value="Cytochrome_P460_sp"/>
</dbReference>
<keyword evidence="4" id="KW-1185">Reference proteome</keyword>
<dbReference type="OrthoDB" id="511546at2"/>
<dbReference type="Pfam" id="PF16694">
    <property type="entry name" value="Cytochrome_P460"/>
    <property type="match status" value="1"/>
</dbReference>
<dbReference type="InterPro" id="IPR032033">
    <property type="entry name" value="Cytochrome_P460"/>
</dbReference>
<feature type="domain" description="Cytochrome P460" evidence="2">
    <location>
        <begin position="53"/>
        <end position="180"/>
    </location>
</feature>
<evidence type="ECO:0000313" key="3">
    <source>
        <dbReference type="EMBL" id="QDE39771.1"/>
    </source>
</evidence>
<evidence type="ECO:0000259" key="2">
    <source>
        <dbReference type="Pfam" id="PF16694"/>
    </source>
</evidence>
<evidence type="ECO:0000256" key="1">
    <source>
        <dbReference type="SAM" id="SignalP"/>
    </source>
</evidence>
<organism evidence="3 4">
    <name type="scientific">Luteibacter pinisoli</name>
    <dbReference type="NCBI Taxonomy" id="2589080"/>
    <lineage>
        <taxon>Bacteria</taxon>
        <taxon>Pseudomonadati</taxon>
        <taxon>Pseudomonadota</taxon>
        <taxon>Gammaproteobacteria</taxon>
        <taxon>Lysobacterales</taxon>
        <taxon>Rhodanobacteraceae</taxon>
        <taxon>Luteibacter</taxon>
    </lineage>
</organism>
<dbReference type="RefSeq" id="WP_139982814.1">
    <property type="nucleotide sequence ID" value="NZ_CP041046.1"/>
</dbReference>
<name>A0A4Y5Z3B8_9GAMM</name>
<sequence length="189" mass="20374">MTVIRHMLMSASFASMLLLSGASLAATPAKSTADAASDSTGTIHVPKNYHATYEYLGTWSVAGQKPGADQLHAVFVSPGAVAGYKKDGKFPDGTVLVKEVYEAATEPMTTGAAVSHEKALKGWFVMIKDSKDSHPKNALWGDGWGWSWFDAGDSMKTTSTNYHADCQGCHVPAKDQDWIYVRGYPVLNK</sequence>
<gene>
    <name evidence="3" type="ORF">FIV34_11425</name>
</gene>